<name>M4BFK5_HYAAE</name>
<dbReference type="EMBL" id="JH598211">
    <property type="status" value="NOT_ANNOTATED_CDS"/>
    <property type="molecule type" value="Genomic_DNA"/>
</dbReference>
<feature type="region of interest" description="Disordered" evidence="1">
    <location>
        <begin position="54"/>
        <end position="77"/>
    </location>
</feature>
<dbReference type="InParanoid" id="M4BFK5"/>
<dbReference type="EnsemblProtists" id="HpaT805074">
    <property type="protein sequence ID" value="HpaP805074"/>
    <property type="gene ID" value="HpaG805074"/>
</dbReference>
<dbReference type="AlphaFoldDB" id="M4BFK5"/>
<dbReference type="VEuPathDB" id="FungiDB:HpaG805074"/>
<reference evidence="2" key="2">
    <citation type="submission" date="2015-06" db="UniProtKB">
        <authorList>
            <consortium name="EnsemblProtists"/>
        </authorList>
    </citation>
    <scope>IDENTIFICATION</scope>
    <source>
        <strain evidence="2">Emoy2</strain>
    </source>
</reference>
<feature type="compositionally biased region" description="Low complexity" evidence="1">
    <location>
        <begin position="54"/>
        <end position="63"/>
    </location>
</feature>
<organism evidence="2 3">
    <name type="scientific">Hyaloperonospora arabidopsidis (strain Emoy2)</name>
    <name type="common">Downy mildew agent</name>
    <name type="synonym">Peronospora arabidopsidis</name>
    <dbReference type="NCBI Taxonomy" id="559515"/>
    <lineage>
        <taxon>Eukaryota</taxon>
        <taxon>Sar</taxon>
        <taxon>Stramenopiles</taxon>
        <taxon>Oomycota</taxon>
        <taxon>Peronosporomycetes</taxon>
        <taxon>Peronosporales</taxon>
        <taxon>Peronosporaceae</taxon>
        <taxon>Hyaloperonospora</taxon>
    </lineage>
</organism>
<dbReference type="HOGENOM" id="CLU_2643287_0_0_1"/>
<keyword evidence="3" id="KW-1185">Reference proteome</keyword>
<dbReference type="Proteomes" id="UP000011713">
    <property type="component" value="Unassembled WGS sequence"/>
</dbReference>
<reference evidence="3" key="1">
    <citation type="journal article" date="2010" name="Science">
        <title>Signatures of adaptation to obligate biotrophy in the Hyaloperonospora arabidopsidis genome.</title>
        <authorList>
            <person name="Baxter L."/>
            <person name="Tripathy S."/>
            <person name="Ishaque N."/>
            <person name="Boot N."/>
            <person name="Cabral A."/>
            <person name="Kemen E."/>
            <person name="Thines M."/>
            <person name="Ah-Fong A."/>
            <person name="Anderson R."/>
            <person name="Badejoko W."/>
            <person name="Bittner-Eddy P."/>
            <person name="Boore J.L."/>
            <person name="Chibucos M.C."/>
            <person name="Coates M."/>
            <person name="Dehal P."/>
            <person name="Delehaunty K."/>
            <person name="Dong S."/>
            <person name="Downton P."/>
            <person name="Dumas B."/>
            <person name="Fabro G."/>
            <person name="Fronick C."/>
            <person name="Fuerstenberg S.I."/>
            <person name="Fulton L."/>
            <person name="Gaulin E."/>
            <person name="Govers F."/>
            <person name="Hughes L."/>
            <person name="Humphray S."/>
            <person name="Jiang R.H."/>
            <person name="Judelson H."/>
            <person name="Kamoun S."/>
            <person name="Kyung K."/>
            <person name="Meijer H."/>
            <person name="Minx P."/>
            <person name="Morris P."/>
            <person name="Nelson J."/>
            <person name="Phuntumart V."/>
            <person name="Qutob D."/>
            <person name="Rehmany A."/>
            <person name="Rougon-Cardoso A."/>
            <person name="Ryden P."/>
            <person name="Torto-Alalibo T."/>
            <person name="Studholme D."/>
            <person name="Wang Y."/>
            <person name="Win J."/>
            <person name="Wood J."/>
            <person name="Clifton S.W."/>
            <person name="Rogers J."/>
            <person name="Van den Ackerveken G."/>
            <person name="Jones J.D."/>
            <person name="McDowell J.M."/>
            <person name="Beynon J."/>
            <person name="Tyler B.M."/>
        </authorList>
    </citation>
    <scope>NUCLEOTIDE SEQUENCE [LARGE SCALE GENOMIC DNA]</scope>
    <source>
        <strain evidence="3">Emoy2</strain>
    </source>
</reference>
<proteinExistence type="predicted"/>
<evidence type="ECO:0000313" key="2">
    <source>
        <dbReference type="EnsemblProtists" id="HpaP805074"/>
    </source>
</evidence>
<protein>
    <submittedName>
        <fullName evidence="2">Uncharacterized protein</fullName>
    </submittedName>
</protein>
<accession>M4BFK5</accession>
<evidence type="ECO:0000256" key="1">
    <source>
        <dbReference type="SAM" id="MobiDB-lite"/>
    </source>
</evidence>
<sequence length="77" mass="8264">MQEREICVGTPAFPSHGYCVWDAALLLADYLQSRCCELAAGVEWTRRHDACCAGGSSSAHGSGIRATPPGQERGREL</sequence>
<evidence type="ECO:0000313" key="3">
    <source>
        <dbReference type="Proteomes" id="UP000011713"/>
    </source>
</evidence>